<name>A0A2R6NT18_9APHY</name>
<evidence type="ECO:0000256" key="2">
    <source>
        <dbReference type="SAM" id="SignalP"/>
    </source>
</evidence>
<evidence type="ECO:0000256" key="1">
    <source>
        <dbReference type="SAM" id="MobiDB-lite"/>
    </source>
</evidence>
<reference evidence="3 4" key="1">
    <citation type="submission" date="2018-02" db="EMBL/GenBank/DDBJ databases">
        <title>Genome sequence of the basidiomycete white-rot fungus Phlebia centrifuga.</title>
        <authorList>
            <person name="Granchi Z."/>
            <person name="Peng M."/>
            <person name="de Vries R.P."/>
            <person name="Hilden K."/>
            <person name="Makela M.R."/>
            <person name="Grigoriev I."/>
            <person name="Riley R."/>
        </authorList>
    </citation>
    <scope>NUCLEOTIDE SEQUENCE [LARGE SCALE GENOMIC DNA]</scope>
    <source>
        <strain evidence="3 4">FBCC195</strain>
    </source>
</reference>
<evidence type="ECO:0000313" key="4">
    <source>
        <dbReference type="Proteomes" id="UP000186601"/>
    </source>
</evidence>
<feature type="region of interest" description="Disordered" evidence="1">
    <location>
        <begin position="77"/>
        <end position="115"/>
    </location>
</feature>
<organism evidence="3 4">
    <name type="scientific">Hermanssonia centrifuga</name>
    <dbReference type="NCBI Taxonomy" id="98765"/>
    <lineage>
        <taxon>Eukaryota</taxon>
        <taxon>Fungi</taxon>
        <taxon>Dikarya</taxon>
        <taxon>Basidiomycota</taxon>
        <taxon>Agaricomycotina</taxon>
        <taxon>Agaricomycetes</taxon>
        <taxon>Polyporales</taxon>
        <taxon>Meruliaceae</taxon>
        <taxon>Hermanssonia</taxon>
    </lineage>
</organism>
<keyword evidence="4" id="KW-1185">Reference proteome</keyword>
<accession>A0A2R6NT18</accession>
<protein>
    <submittedName>
        <fullName evidence="3">Uncharacterized protein</fullName>
    </submittedName>
</protein>
<feature type="compositionally biased region" description="Low complexity" evidence="1">
    <location>
        <begin position="82"/>
        <end position="98"/>
    </location>
</feature>
<comment type="caution">
    <text evidence="3">The sequence shown here is derived from an EMBL/GenBank/DDBJ whole genome shotgun (WGS) entry which is preliminary data.</text>
</comment>
<feature type="chain" id="PRO_5015356306" evidence="2">
    <location>
        <begin position="29"/>
        <end position="192"/>
    </location>
</feature>
<keyword evidence="2" id="KW-0732">Signal</keyword>
<evidence type="ECO:0000313" key="3">
    <source>
        <dbReference type="EMBL" id="PSR76138.1"/>
    </source>
</evidence>
<gene>
    <name evidence="3" type="ORF">PHLCEN_2v8636</name>
</gene>
<sequence length="192" mass="21990">MHNWHHHNWHRGPSRLIWFVFGAAAATAFIRHREAEGFAVRHCSRHRIPQDAYPPPGQEQKVVDAWRWNANASFPKYPAQPPAAATAAPAESAPAHVPMQKPADGQWDEEKQRLQRISEQATETLTSLSEAGLDSLLSTVESLKAKIAERRAQREREVQEAQAARDEKFRQFEEWKKQQEAQEAARKPRHIV</sequence>
<dbReference type="EMBL" id="MLYV02000860">
    <property type="protein sequence ID" value="PSR76138.1"/>
    <property type="molecule type" value="Genomic_DNA"/>
</dbReference>
<feature type="signal peptide" evidence="2">
    <location>
        <begin position="1"/>
        <end position="28"/>
    </location>
</feature>
<dbReference type="Proteomes" id="UP000186601">
    <property type="component" value="Unassembled WGS sequence"/>
</dbReference>
<dbReference type="AlphaFoldDB" id="A0A2R6NT18"/>
<proteinExistence type="predicted"/>
<dbReference type="OrthoDB" id="2960209at2759"/>